<dbReference type="EMBL" id="CVQH01003780">
    <property type="protein sequence ID" value="CRK12489.1"/>
    <property type="molecule type" value="Genomic_DNA"/>
</dbReference>
<dbReference type="EMBL" id="CVQI01034829">
    <property type="protein sequence ID" value="CRK45496.1"/>
    <property type="molecule type" value="Genomic_DNA"/>
</dbReference>
<proteinExistence type="predicted"/>
<dbReference type="Pfam" id="PF13095">
    <property type="entry name" value="FTA2"/>
    <property type="match status" value="1"/>
</dbReference>
<dbReference type="Proteomes" id="UP000045706">
    <property type="component" value="Unassembled WGS sequence"/>
</dbReference>
<accession>A0A0G4NFZ2</accession>
<name>A0A0G4NFZ2_VERLO</name>
<protein>
    <submittedName>
        <fullName evidence="2">Uncharacterized protein</fullName>
    </submittedName>
</protein>
<dbReference type="Proteomes" id="UP000044602">
    <property type="component" value="Unassembled WGS sequence"/>
</dbReference>
<dbReference type="STRING" id="100787.A0A0G4NFZ2"/>
<dbReference type="AlphaFoldDB" id="A0A0G4NFZ2"/>
<dbReference type="InterPro" id="IPR025213">
    <property type="entry name" value="Sim4_Fta2"/>
</dbReference>
<sequence>MSEISEPPYARWRPPRPLFTERCDAVKKSPFLDFRPITDKPDLQWENFRQPLLKKSTLSTEIEYQCQLGFGVDGIVWKVEIEGKAYALKVFWDNTPPSGTRYWAVQRECQNAALLDMIRNAINTSDQPVCLHPKPETRADAVANLRVFSIEGRQRFRNTPGAIEYSSAPRFRQCMGWASIRGSYLLALDNNIRPCRPVFNGIQREIRREEDYYAIIYEFIPVQSATLLTGDIQQSQLDLLWLAGFCLVPLRPENWEGGILLDMADIIAPWHAGWSRKRYKRIVV</sequence>
<gene>
    <name evidence="1" type="ORF">BN1708_010528</name>
    <name evidence="2" type="ORF">BN1723_016555</name>
</gene>
<evidence type="ECO:0000313" key="3">
    <source>
        <dbReference type="Proteomes" id="UP000044602"/>
    </source>
</evidence>
<evidence type="ECO:0000313" key="4">
    <source>
        <dbReference type="Proteomes" id="UP000045706"/>
    </source>
</evidence>
<evidence type="ECO:0000313" key="1">
    <source>
        <dbReference type="EMBL" id="CRK12489.1"/>
    </source>
</evidence>
<evidence type="ECO:0000313" key="2">
    <source>
        <dbReference type="EMBL" id="CRK45496.1"/>
    </source>
</evidence>
<organism evidence="2 4">
    <name type="scientific">Verticillium longisporum</name>
    <name type="common">Verticillium dahliae var. longisporum</name>
    <dbReference type="NCBI Taxonomy" id="100787"/>
    <lineage>
        <taxon>Eukaryota</taxon>
        <taxon>Fungi</taxon>
        <taxon>Dikarya</taxon>
        <taxon>Ascomycota</taxon>
        <taxon>Pezizomycotina</taxon>
        <taxon>Sordariomycetes</taxon>
        <taxon>Hypocreomycetidae</taxon>
        <taxon>Glomerellales</taxon>
        <taxon>Plectosphaerellaceae</taxon>
        <taxon>Verticillium</taxon>
    </lineage>
</organism>
<reference evidence="3 4" key="1">
    <citation type="submission" date="2015-05" db="EMBL/GenBank/DDBJ databases">
        <authorList>
            <person name="Fogelqvist Johan"/>
        </authorList>
    </citation>
    <scope>NUCLEOTIDE SEQUENCE [LARGE SCALE GENOMIC DNA]</scope>
    <source>
        <strain evidence="1">VL1</strain>
        <strain evidence="2">VL2</strain>
    </source>
</reference>
<keyword evidence="3" id="KW-1185">Reference proteome</keyword>